<dbReference type="EMBL" id="JAUSVY010000001">
    <property type="protein sequence ID" value="MDQ0503691.1"/>
    <property type="molecule type" value="Genomic_DNA"/>
</dbReference>
<reference evidence="1 2" key="1">
    <citation type="submission" date="2023-07" db="EMBL/GenBank/DDBJ databases">
        <title>Genomic Encyclopedia of Type Strains, Phase IV (KMG-IV): sequencing the most valuable type-strain genomes for metagenomic binning, comparative biology and taxonomic classification.</title>
        <authorList>
            <person name="Goeker M."/>
        </authorList>
    </citation>
    <scope>NUCLEOTIDE SEQUENCE [LARGE SCALE GENOMIC DNA]</scope>
    <source>
        <strain evidence="1 2">DSM 3770</strain>
    </source>
</reference>
<keyword evidence="2" id="KW-1185">Reference proteome</keyword>
<accession>A0ABU0L964</accession>
<proteinExistence type="predicted"/>
<name>A0ABU0L964_XANAG</name>
<sequence length="233" mass="25923">MVPANEIDLGERQPEADENFLNSSFLALIRKNHVVCLDCGRNGGALRNYLSNLFLKAEMPEHARKFELARIGNPNRISLIERIGVKSIDLKIDIASATAESISDDCDGHGIWSSFRRYMGSTITALTARDADLAQLRKSEKGTVKLTINVKGGDLSAVCHSLDLLAGKVSEDEEADDFTIHLRDNETRITPSEMSIRKTVRIEAQANYIDVSQAWDSMIQYIRELEESGVLEV</sequence>
<organism evidence="1 2">
    <name type="scientific">Xanthobacter agilis</name>
    <dbReference type="NCBI Taxonomy" id="47492"/>
    <lineage>
        <taxon>Bacteria</taxon>
        <taxon>Pseudomonadati</taxon>
        <taxon>Pseudomonadota</taxon>
        <taxon>Alphaproteobacteria</taxon>
        <taxon>Hyphomicrobiales</taxon>
        <taxon>Xanthobacteraceae</taxon>
        <taxon>Xanthobacter</taxon>
    </lineage>
</organism>
<comment type="caution">
    <text evidence="1">The sequence shown here is derived from an EMBL/GenBank/DDBJ whole genome shotgun (WGS) entry which is preliminary data.</text>
</comment>
<dbReference type="RefSeq" id="WP_237346705.1">
    <property type="nucleotide sequence ID" value="NZ_JABWGX010000022.1"/>
</dbReference>
<dbReference type="Proteomes" id="UP001241747">
    <property type="component" value="Unassembled WGS sequence"/>
</dbReference>
<evidence type="ECO:0000313" key="1">
    <source>
        <dbReference type="EMBL" id="MDQ0503691.1"/>
    </source>
</evidence>
<evidence type="ECO:0000313" key="2">
    <source>
        <dbReference type="Proteomes" id="UP001241747"/>
    </source>
</evidence>
<gene>
    <name evidence="1" type="ORF">QOZ94_000461</name>
</gene>
<protein>
    <submittedName>
        <fullName evidence="1">Uncharacterized protein</fullName>
    </submittedName>
</protein>